<dbReference type="Proteomes" id="UP000683360">
    <property type="component" value="Unassembled WGS sequence"/>
</dbReference>
<keyword evidence="3" id="KW-1185">Reference proteome</keyword>
<feature type="coiled-coil region" evidence="1">
    <location>
        <begin position="114"/>
        <end position="191"/>
    </location>
</feature>
<keyword evidence="1" id="KW-0175">Coiled coil</keyword>
<comment type="caution">
    <text evidence="2">The sequence shown here is derived from an EMBL/GenBank/DDBJ whole genome shotgun (WGS) entry which is preliminary data.</text>
</comment>
<organism evidence="2 3">
    <name type="scientific">Mytilus edulis</name>
    <name type="common">Blue mussel</name>
    <dbReference type="NCBI Taxonomy" id="6550"/>
    <lineage>
        <taxon>Eukaryota</taxon>
        <taxon>Metazoa</taxon>
        <taxon>Spiralia</taxon>
        <taxon>Lophotrochozoa</taxon>
        <taxon>Mollusca</taxon>
        <taxon>Bivalvia</taxon>
        <taxon>Autobranchia</taxon>
        <taxon>Pteriomorphia</taxon>
        <taxon>Mytilida</taxon>
        <taxon>Mytiloidea</taxon>
        <taxon>Mytilidae</taxon>
        <taxon>Mytilinae</taxon>
        <taxon>Mytilus</taxon>
    </lineage>
</organism>
<dbReference type="EMBL" id="CAJPWZ010002228">
    <property type="protein sequence ID" value="CAG2234256.1"/>
    <property type="molecule type" value="Genomic_DNA"/>
</dbReference>
<name>A0A8S3TSM9_MYTED</name>
<evidence type="ECO:0000256" key="1">
    <source>
        <dbReference type="SAM" id="Coils"/>
    </source>
</evidence>
<reference evidence="2" key="1">
    <citation type="submission" date="2021-03" db="EMBL/GenBank/DDBJ databases">
        <authorList>
            <person name="Bekaert M."/>
        </authorList>
    </citation>
    <scope>NUCLEOTIDE SEQUENCE</scope>
</reference>
<evidence type="ECO:0000313" key="2">
    <source>
        <dbReference type="EMBL" id="CAG2234256.1"/>
    </source>
</evidence>
<sequence>MAAKFNDGDKNKPVGLYHNYGNTRKEGQYLQDQSGSLSLTHSPKGRVEQVAMTPEISNKHVTRPTIPNYLEIDNKTITGTSTIIYQKQDNEIDKPEDKLDKILRRQGRDIKNAVQDEKKRSENFGKELKEVTQKIDNNKTAIEDIQTRVDVMSNDNEKLSDLIIKSLDDVKNNQEASRKLFKEQLAAMETRQIEHISEIHKTQLQMQEMIRIIQAMRNARK</sequence>
<proteinExistence type="predicted"/>
<gene>
    <name evidence="2" type="ORF">MEDL_46903</name>
</gene>
<protein>
    <submittedName>
        <fullName evidence="2">Uncharacterized protein</fullName>
    </submittedName>
</protein>
<dbReference type="AlphaFoldDB" id="A0A8S3TSM9"/>
<accession>A0A8S3TSM9</accession>
<evidence type="ECO:0000313" key="3">
    <source>
        <dbReference type="Proteomes" id="UP000683360"/>
    </source>
</evidence>